<keyword evidence="10 14" id="KW-0573">Peptidoglycan synthesis</keyword>
<keyword evidence="4 14" id="KW-0997">Cell inner membrane</keyword>
<evidence type="ECO:0000259" key="16">
    <source>
        <dbReference type="Pfam" id="PF03717"/>
    </source>
</evidence>
<evidence type="ECO:0000256" key="9">
    <source>
        <dbReference type="ARBA" id="ARBA00022960"/>
    </source>
</evidence>
<accession>A0ABS2CCB2</accession>
<feature type="transmembrane region" description="Helical" evidence="14">
    <location>
        <begin position="20"/>
        <end position="40"/>
    </location>
</feature>
<keyword evidence="5 14" id="KW-0121">Carboxypeptidase</keyword>
<evidence type="ECO:0000256" key="2">
    <source>
        <dbReference type="ARBA" id="ARBA00004236"/>
    </source>
</evidence>
<evidence type="ECO:0000256" key="6">
    <source>
        <dbReference type="ARBA" id="ARBA00022670"/>
    </source>
</evidence>
<keyword evidence="18" id="KW-1185">Reference proteome</keyword>
<evidence type="ECO:0000259" key="15">
    <source>
        <dbReference type="Pfam" id="PF00905"/>
    </source>
</evidence>
<evidence type="ECO:0000256" key="5">
    <source>
        <dbReference type="ARBA" id="ARBA00022645"/>
    </source>
</evidence>
<comment type="subcellular location">
    <subcellularLocation>
        <location evidence="14">Cell inner membrane</location>
        <topology evidence="14">Single-pass membrane protein</topology>
    </subcellularLocation>
    <subcellularLocation>
        <location evidence="2">Cell membrane</location>
    </subcellularLocation>
    <subcellularLocation>
        <location evidence="1">Membrane</location>
        <topology evidence="1">Single-pass membrane protein</topology>
    </subcellularLocation>
</comment>
<name>A0ABS2CCB2_9NEIS</name>
<keyword evidence="13 14" id="KW-0961">Cell wall biogenesis/degradation</keyword>
<feature type="domain" description="Penicillin-binding protein transpeptidase" evidence="15">
    <location>
        <begin position="270"/>
        <end position="608"/>
    </location>
</feature>
<evidence type="ECO:0000256" key="11">
    <source>
        <dbReference type="ARBA" id="ARBA00022989"/>
    </source>
</evidence>
<evidence type="ECO:0000256" key="12">
    <source>
        <dbReference type="ARBA" id="ARBA00023136"/>
    </source>
</evidence>
<evidence type="ECO:0000256" key="3">
    <source>
        <dbReference type="ARBA" id="ARBA00022475"/>
    </source>
</evidence>
<evidence type="ECO:0000256" key="1">
    <source>
        <dbReference type="ARBA" id="ARBA00004167"/>
    </source>
</evidence>
<comment type="caution">
    <text evidence="14">Lacks conserved residue(s) required for the propagation of feature annotation.</text>
</comment>
<dbReference type="SUPFAM" id="SSF56519">
    <property type="entry name" value="Penicillin binding protein dimerisation domain"/>
    <property type="match status" value="1"/>
</dbReference>
<dbReference type="InterPro" id="IPR001460">
    <property type="entry name" value="PCN-bd_Tpept"/>
</dbReference>
<evidence type="ECO:0000256" key="13">
    <source>
        <dbReference type="ARBA" id="ARBA00023316"/>
    </source>
</evidence>
<keyword evidence="9 14" id="KW-0133">Cell shape</keyword>
<dbReference type="SUPFAM" id="SSF56601">
    <property type="entry name" value="beta-lactamase/transpeptidase-like"/>
    <property type="match status" value="1"/>
</dbReference>
<dbReference type="InterPro" id="IPR036138">
    <property type="entry name" value="PBP_dimer_sf"/>
</dbReference>
<evidence type="ECO:0000256" key="4">
    <source>
        <dbReference type="ARBA" id="ARBA00022519"/>
    </source>
</evidence>
<evidence type="ECO:0000256" key="8">
    <source>
        <dbReference type="ARBA" id="ARBA00022801"/>
    </source>
</evidence>
<dbReference type="EC" id="3.4.16.4" evidence="14"/>
<organism evidence="17 18">
    <name type="scientific">Deefgea chitinilytica</name>
    <dbReference type="NCBI Taxonomy" id="570276"/>
    <lineage>
        <taxon>Bacteria</taxon>
        <taxon>Pseudomonadati</taxon>
        <taxon>Pseudomonadota</taxon>
        <taxon>Betaproteobacteria</taxon>
        <taxon>Neisseriales</taxon>
        <taxon>Chitinibacteraceae</taxon>
        <taxon>Deefgea</taxon>
    </lineage>
</organism>
<evidence type="ECO:0000313" key="17">
    <source>
        <dbReference type="EMBL" id="MBM5571785.1"/>
    </source>
</evidence>
<proteinExistence type="inferred from homology"/>
<evidence type="ECO:0000256" key="10">
    <source>
        <dbReference type="ARBA" id="ARBA00022984"/>
    </source>
</evidence>
<keyword evidence="11 14" id="KW-1133">Transmembrane helix</keyword>
<evidence type="ECO:0000313" key="18">
    <source>
        <dbReference type="Proteomes" id="UP001195660"/>
    </source>
</evidence>
<keyword evidence="7 14" id="KW-0812">Transmembrane</keyword>
<dbReference type="InterPro" id="IPR012338">
    <property type="entry name" value="Beta-lactam/transpept-like"/>
</dbReference>
<gene>
    <name evidence="14 17" type="primary">mrdA</name>
    <name evidence="17" type="ORF">GM173_09345</name>
</gene>
<dbReference type="Pfam" id="PF03717">
    <property type="entry name" value="PBP_dimer"/>
    <property type="match status" value="1"/>
</dbReference>
<comment type="pathway">
    <text evidence="14">Cell wall biogenesis; peptidoglycan biosynthesis.</text>
</comment>
<dbReference type="InterPro" id="IPR017790">
    <property type="entry name" value="Penicillin-binding_protein_2"/>
</dbReference>
<dbReference type="InterPro" id="IPR005311">
    <property type="entry name" value="PBP_dimer"/>
</dbReference>
<keyword evidence="3 14" id="KW-1003">Cell membrane</keyword>
<dbReference type="Proteomes" id="UP001195660">
    <property type="component" value="Unassembled WGS sequence"/>
</dbReference>
<dbReference type="HAMAP" id="MF_02081">
    <property type="entry name" value="MrdA_transpept"/>
    <property type="match status" value="1"/>
</dbReference>
<dbReference type="EMBL" id="WOFE01000003">
    <property type="protein sequence ID" value="MBM5571785.1"/>
    <property type="molecule type" value="Genomic_DNA"/>
</dbReference>
<dbReference type="GO" id="GO:0009002">
    <property type="term" value="F:serine-type D-Ala-D-Ala carboxypeptidase activity"/>
    <property type="evidence" value="ECO:0007669"/>
    <property type="project" value="UniProtKB-EC"/>
</dbReference>
<feature type="domain" description="Penicillin-binding protein dimerisation" evidence="16">
    <location>
        <begin position="62"/>
        <end position="238"/>
    </location>
</feature>
<evidence type="ECO:0000256" key="14">
    <source>
        <dbReference type="HAMAP-Rule" id="MF_02081"/>
    </source>
</evidence>
<evidence type="ECO:0000256" key="7">
    <source>
        <dbReference type="ARBA" id="ARBA00022692"/>
    </source>
</evidence>
<dbReference type="Gene3D" id="3.40.710.10">
    <property type="entry name" value="DD-peptidase/beta-lactamase superfamily"/>
    <property type="match status" value="1"/>
</dbReference>
<keyword evidence="6 14" id="KW-0645">Protease</keyword>
<dbReference type="Gene3D" id="3.30.1390.30">
    <property type="entry name" value="Penicillin-binding protein 2a, domain 3"/>
    <property type="match status" value="1"/>
</dbReference>
<comment type="catalytic activity">
    <reaction evidence="14">
        <text>Preferential cleavage: (Ac)2-L-Lys-D-Ala-|-D-Ala. Also transpeptidation of peptidyl-alanyl moieties that are N-acyl substituents of D-alanine.</text>
        <dbReference type="EC" id="3.4.16.4"/>
    </reaction>
</comment>
<dbReference type="Pfam" id="PF00905">
    <property type="entry name" value="Transpeptidase"/>
    <property type="match status" value="1"/>
</dbReference>
<dbReference type="PANTHER" id="PTHR30627:SF2">
    <property type="entry name" value="PEPTIDOGLYCAN D,D-TRANSPEPTIDASE MRDA"/>
    <property type="match status" value="1"/>
</dbReference>
<comment type="caution">
    <text evidence="17">The sequence shown here is derived from an EMBL/GenBank/DDBJ whole genome shotgun (WGS) entry which is preliminary data.</text>
</comment>
<comment type="similarity">
    <text evidence="14">Belongs to the transpeptidase family. MrdA subfamily.</text>
</comment>
<dbReference type="InterPro" id="IPR050515">
    <property type="entry name" value="Beta-lactam/transpept"/>
</dbReference>
<comment type="function">
    <text evidence="14">Catalyzes cross-linking of the peptidoglycan cell wall.</text>
</comment>
<keyword evidence="12 14" id="KW-0472">Membrane</keyword>
<feature type="active site" description="Acyl-ester intermediate" evidence="14">
    <location>
        <position position="329"/>
    </location>
</feature>
<dbReference type="RefSeq" id="WP_203571109.1">
    <property type="nucleotide sequence ID" value="NZ_WOFE01000003.1"/>
</dbReference>
<protein>
    <recommendedName>
        <fullName evidence="14">Peptidoglycan D,D-transpeptidase MrdA</fullName>
        <ecNumber evidence="14">3.4.16.4</ecNumber>
    </recommendedName>
    <alternativeName>
        <fullName evidence="14">Penicillin-binding protein 2</fullName>
        <shortName evidence="14">PBP-2</shortName>
    </alternativeName>
</protein>
<sequence>MNKKVVLNPKGERFAFQIRLIVAVLFILTMFGVLLARFIWLQVAEHNRYLTLAEQNRISLVPIPPSRGIIRDRNGVVLAHNFSAYTLEITPSKVDDLEDTITRLKGIVDITPKDRRRFKKLQEETKDFETLPIRTRLSDEEVARFAAQSYLFPGVELKARLFRQYPMGEIGSHLIGYIGRINDRDIKDLEEKGVYANYRGTDYIGKLGIESSYEAQLHGRTGFEKVEIDSGGRAVRTLSRTPPMSGQDLTLSIDIRLQEMVEKQFGDRRGALVAIDPQTGGVLALVSKPGFDPNLFVDGIDPISWNELNTSIDKPLLNRAIRGEYPPGSTYKPFMAMAALEYNTPLVHQTISDPGYFMYGGHRFNDSKKGGYGSMSFDRSIALSSDTYFYQLAVQMGIDKIAGFMSSMDFGKQTGVDLPGERAGILPSPEWKKQRFKNPAQQKWFSGETVSIGIGQGYNSFTPMQMAHATATLANRGVAFKPHVVATLTDPSSGKKTLVEPQPSKTMNWKPENIERVIRGMEGVMTIGTGASVFKGAEYVSAGKTGTAQVYSLKGAKYNANAVKERLRDHSWFIAFAPADKPTIALAVIVENGGFGAQAAAPIARKVLDFYLLGKMPADPVEKTASGASAIAPAEDVVRD</sequence>
<dbReference type="NCBIfam" id="TIGR03423">
    <property type="entry name" value="pbp2_mrdA"/>
    <property type="match status" value="1"/>
</dbReference>
<reference evidence="17 18" key="1">
    <citation type="submission" date="2019-11" db="EMBL/GenBank/DDBJ databases">
        <title>Novel Deefgea species.</title>
        <authorList>
            <person name="Han J.-H."/>
        </authorList>
    </citation>
    <scope>NUCLEOTIDE SEQUENCE [LARGE SCALE GENOMIC DNA]</scope>
    <source>
        <strain evidence="17 18">LMG 24817</strain>
    </source>
</reference>
<dbReference type="PANTHER" id="PTHR30627">
    <property type="entry name" value="PEPTIDOGLYCAN D,D-TRANSPEPTIDASE"/>
    <property type="match status" value="1"/>
</dbReference>
<dbReference type="Gene3D" id="3.90.1310.10">
    <property type="entry name" value="Penicillin-binding protein 2a (Domain 2)"/>
    <property type="match status" value="1"/>
</dbReference>
<keyword evidence="8 14" id="KW-0378">Hydrolase</keyword>